<dbReference type="InterPro" id="IPR003141">
    <property type="entry name" value="Pol/His_phosphatase_N"/>
</dbReference>
<evidence type="ECO:0000313" key="2">
    <source>
        <dbReference type="EMBL" id="MBB6099077.1"/>
    </source>
</evidence>
<sequence>MSAPLNELMRMDLHCHSEASHDCSTPISAFPARCRERGIAVQAITDHDQIWGALKLRDLVAEQGLDLTVIVGEEVSTREGEIVGLFLQERVPPGLSPEESAERIKAQGGLVLLPHGFDPLKRHRLRSDAIERIARHIDIVEVFNARISRPRWNRRAAEWALHHGKAQSGGSDAHTLRDIGDAWVETPRLSIRGPEDLMAALRAGSVSGIWTHPVRAFIYKQWKSFSGRMGGG</sequence>
<keyword evidence="3" id="KW-1185">Reference proteome</keyword>
<dbReference type="PANTHER" id="PTHR42924">
    <property type="entry name" value="EXONUCLEASE"/>
    <property type="match status" value="1"/>
</dbReference>
<dbReference type="Proteomes" id="UP000569951">
    <property type="component" value="Unassembled WGS sequence"/>
</dbReference>
<dbReference type="InterPro" id="IPR004013">
    <property type="entry name" value="PHP_dom"/>
</dbReference>
<dbReference type="InterPro" id="IPR016195">
    <property type="entry name" value="Pol/histidinol_Pase-like"/>
</dbReference>
<feature type="domain" description="Polymerase/histidinol phosphatase N-terminal" evidence="1">
    <location>
        <begin position="11"/>
        <end position="79"/>
    </location>
</feature>
<dbReference type="Pfam" id="PF13263">
    <property type="entry name" value="PHP_C"/>
    <property type="match status" value="1"/>
</dbReference>
<dbReference type="RefSeq" id="WP_246351504.1">
    <property type="nucleotide sequence ID" value="NZ_JACHHG010000009.1"/>
</dbReference>
<dbReference type="PANTHER" id="PTHR42924:SF3">
    <property type="entry name" value="POLYMERASE_HISTIDINOL PHOSPHATASE N-TERMINAL DOMAIN-CONTAINING PROTEIN"/>
    <property type="match status" value="1"/>
</dbReference>
<comment type="caution">
    <text evidence="2">The sequence shown here is derived from an EMBL/GenBank/DDBJ whole genome shotgun (WGS) entry which is preliminary data.</text>
</comment>
<evidence type="ECO:0000259" key="1">
    <source>
        <dbReference type="SMART" id="SM00481"/>
    </source>
</evidence>
<dbReference type="AlphaFoldDB" id="A0A841I091"/>
<dbReference type="SUPFAM" id="SSF89550">
    <property type="entry name" value="PHP domain-like"/>
    <property type="match status" value="1"/>
</dbReference>
<dbReference type="Gene3D" id="3.20.20.140">
    <property type="entry name" value="Metal-dependent hydrolases"/>
    <property type="match status" value="1"/>
</dbReference>
<protein>
    <recommendedName>
        <fullName evidence="1">Polymerase/histidinol phosphatase N-terminal domain-containing protein</fullName>
    </recommendedName>
</protein>
<dbReference type="InterPro" id="IPR052018">
    <property type="entry name" value="PHP_domain"/>
</dbReference>
<name>A0A841I091_9DEIO</name>
<dbReference type="EMBL" id="JACHHG010000009">
    <property type="protein sequence ID" value="MBB6099077.1"/>
    <property type="molecule type" value="Genomic_DNA"/>
</dbReference>
<proteinExistence type="predicted"/>
<dbReference type="Pfam" id="PF02811">
    <property type="entry name" value="PHP"/>
    <property type="match status" value="1"/>
</dbReference>
<gene>
    <name evidence="2" type="ORF">HNR42_002513</name>
</gene>
<reference evidence="2 3" key="1">
    <citation type="submission" date="2020-08" db="EMBL/GenBank/DDBJ databases">
        <title>Genomic Encyclopedia of Type Strains, Phase IV (KMG-IV): sequencing the most valuable type-strain genomes for metagenomic binning, comparative biology and taxonomic classification.</title>
        <authorList>
            <person name="Goeker M."/>
        </authorList>
    </citation>
    <scope>NUCLEOTIDE SEQUENCE [LARGE SCALE GENOMIC DNA]</scope>
    <source>
        <strain evidence="2 3">DSM 21458</strain>
    </source>
</reference>
<accession>A0A841I091</accession>
<dbReference type="GO" id="GO:0035312">
    <property type="term" value="F:5'-3' DNA exonuclease activity"/>
    <property type="evidence" value="ECO:0007669"/>
    <property type="project" value="TreeGrafter"/>
</dbReference>
<organism evidence="2 3">
    <name type="scientific">Deinobacterium chartae</name>
    <dbReference type="NCBI Taxonomy" id="521158"/>
    <lineage>
        <taxon>Bacteria</taxon>
        <taxon>Thermotogati</taxon>
        <taxon>Deinococcota</taxon>
        <taxon>Deinococci</taxon>
        <taxon>Deinococcales</taxon>
        <taxon>Deinococcaceae</taxon>
        <taxon>Deinobacterium</taxon>
    </lineage>
</organism>
<evidence type="ECO:0000313" key="3">
    <source>
        <dbReference type="Proteomes" id="UP000569951"/>
    </source>
</evidence>
<dbReference type="CDD" id="cd07432">
    <property type="entry name" value="PHP_HisPPase"/>
    <property type="match status" value="1"/>
</dbReference>
<dbReference type="SMART" id="SM00481">
    <property type="entry name" value="POLIIIAc"/>
    <property type="match status" value="1"/>
</dbReference>
<dbReference type="GO" id="GO:0004534">
    <property type="term" value="F:5'-3' RNA exonuclease activity"/>
    <property type="evidence" value="ECO:0007669"/>
    <property type="project" value="TreeGrafter"/>
</dbReference>